<keyword evidence="12 22" id="KW-1133">Transmembrane helix</keyword>
<dbReference type="SMART" id="SM00408">
    <property type="entry name" value="IGc2"/>
    <property type="match status" value="4"/>
</dbReference>
<keyword evidence="8" id="KW-0732">Signal</keyword>
<dbReference type="SMART" id="SM00409">
    <property type="entry name" value="IG"/>
    <property type="match status" value="6"/>
</dbReference>
<comment type="subcellular location">
    <subcellularLocation>
        <location evidence="1">Cell membrane</location>
        <topology evidence="1">Single-pass type I membrane protein</topology>
    </subcellularLocation>
    <subcellularLocation>
        <location evidence="2">Secreted</location>
    </subcellularLocation>
</comment>
<gene>
    <name evidence="25" type="ORF">J0S82_008372</name>
</gene>
<evidence type="ECO:0000256" key="9">
    <source>
        <dbReference type="ARBA" id="ARBA00022737"/>
    </source>
</evidence>
<evidence type="ECO:0000256" key="7">
    <source>
        <dbReference type="ARBA" id="ARBA00022692"/>
    </source>
</evidence>
<dbReference type="InterPro" id="IPR000157">
    <property type="entry name" value="TIR_dom"/>
</dbReference>
<dbReference type="FunFam" id="2.60.40.10:FF:001471">
    <property type="entry name" value="interleukin-1 receptor-like 1 isoform X3"/>
    <property type="match status" value="1"/>
</dbReference>
<evidence type="ECO:0000313" key="25">
    <source>
        <dbReference type="EMBL" id="KAG8504850.1"/>
    </source>
</evidence>
<evidence type="ECO:0000256" key="15">
    <source>
        <dbReference type="ARBA" id="ARBA00023157"/>
    </source>
</evidence>
<dbReference type="InterPro" id="IPR036179">
    <property type="entry name" value="Ig-like_dom_sf"/>
</dbReference>
<dbReference type="PANTHER" id="PTHR11890">
    <property type="entry name" value="INTERLEUKIN-1 RECEPTOR FAMILY MEMBER"/>
    <property type="match status" value="1"/>
</dbReference>
<dbReference type="GO" id="GO:0005576">
    <property type="term" value="C:extracellular region"/>
    <property type="evidence" value="ECO:0007669"/>
    <property type="project" value="UniProtKB-SubCell"/>
</dbReference>
<evidence type="ECO:0000256" key="11">
    <source>
        <dbReference type="ARBA" id="ARBA00022843"/>
    </source>
</evidence>
<evidence type="ECO:0000259" key="24">
    <source>
        <dbReference type="PROSITE" id="PS50835"/>
    </source>
</evidence>
<keyword evidence="14 22" id="KW-0472">Membrane</keyword>
<feature type="transmembrane region" description="Helical" evidence="22">
    <location>
        <begin position="508"/>
        <end position="539"/>
    </location>
</feature>
<dbReference type="PANTHER" id="PTHR11890:SF7">
    <property type="entry name" value="INTERLEUKIN-1 RECEPTOR-LIKE 1"/>
    <property type="match status" value="1"/>
</dbReference>
<name>A0A8J5ZTM6_GALPY</name>
<feature type="domain" description="Ig-like" evidence="24">
    <location>
        <begin position="394"/>
        <end position="498"/>
    </location>
</feature>
<evidence type="ECO:0000256" key="21">
    <source>
        <dbReference type="ARBA" id="ARBA00069773"/>
    </source>
</evidence>
<keyword evidence="5" id="KW-1017">Isopeptide bond</keyword>
<dbReference type="SUPFAM" id="SSF48726">
    <property type="entry name" value="Immunoglobulin"/>
    <property type="match status" value="5"/>
</dbReference>
<dbReference type="Gene3D" id="2.60.40.10">
    <property type="entry name" value="Immunoglobulins"/>
    <property type="match status" value="6"/>
</dbReference>
<dbReference type="InterPro" id="IPR003598">
    <property type="entry name" value="Ig_sub2"/>
</dbReference>
<evidence type="ECO:0000256" key="22">
    <source>
        <dbReference type="SAM" id="Phobius"/>
    </source>
</evidence>
<evidence type="ECO:0000256" key="1">
    <source>
        <dbReference type="ARBA" id="ARBA00004251"/>
    </source>
</evidence>
<dbReference type="GO" id="GO:0004908">
    <property type="term" value="F:interleukin-1 receptor activity"/>
    <property type="evidence" value="ECO:0007669"/>
    <property type="project" value="InterPro"/>
</dbReference>
<comment type="function">
    <text evidence="19">Inhibits IL-33 signaling.</text>
</comment>
<keyword evidence="7 22" id="KW-0812">Transmembrane</keyword>
<feature type="non-terminal residue" evidence="25">
    <location>
        <position position="1"/>
    </location>
</feature>
<dbReference type="InterPro" id="IPR004074">
    <property type="entry name" value="IL-1_rcpt_I/II-typ"/>
</dbReference>
<dbReference type="GO" id="GO:0016787">
    <property type="term" value="F:hydrolase activity"/>
    <property type="evidence" value="ECO:0007669"/>
    <property type="project" value="UniProtKB-KW"/>
</dbReference>
<keyword evidence="11" id="KW-0832">Ubl conjugation</keyword>
<proteinExistence type="inferred from homology"/>
<evidence type="ECO:0000256" key="5">
    <source>
        <dbReference type="ARBA" id="ARBA00022499"/>
    </source>
</evidence>
<dbReference type="Proteomes" id="UP000700334">
    <property type="component" value="Unassembled WGS sequence"/>
</dbReference>
<feature type="domain" description="TIR" evidence="23">
    <location>
        <begin position="1083"/>
        <end position="1230"/>
    </location>
</feature>
<evidence type="ECO:0000256" key="2">
    <source>
        <dbReference type="ARBA" id="ARBA00004613"/>
    </source>
</evidence>
<evidence type="ECO:0000256" key="8">
    <source>
        <dbReference type="ARBA" id="ARBA00022729"/>
    </source>
</evidence>
<evidence type="ECO:0000259" key="23">
    <source>
        <dbReference type="PROSITE" id="PS50104"/>
    </source>
</evidence>
<dbReference type="InterPro" id="IPR015621">
    <property type="entry name" value="IL-1_rcpt_fam"/>
</dbReference>
<feature type="domain" description="TIR" evidence="23">
    <location>
        <begin position="553"/>
        <end position="710"/>
    </location>
</feature>
<keyword evidence="26" id="KW-1185">Reference proteome</keyword>
<dbReference type="SUPFAM" id="SSF52200">
    <property type="entry name" value="Toll/Interleukin receptor TIR domain"/>
    <property type="match status" value="2"/>
</dbReference>
<keyword evidence="4" id="KW-1003">Cell membrane</keyword>
<dbReference type="PROSITE" id="PS50835">
    <property type="entry name" value="IG_LIKE"/>
    <property type="match status" value="5"/>
</dbReference>
<dbReference type="InterPro" id="IPR013783">
    <property type="entry name" value="Ig-like_fold"/>
</dbReference>
<feature type="domain" description="Ig-like" evidence="24">
    <location>
        <begin position="721"/>
        <end position="801"/>
    </location>
</feature>
<dbReference type="FunFam" id="2.60.40.10:FF:000188">
    <property type="entry name" value="Interleukin-1 receptor accessory protein-like 1"/>
    <property type="match status" value="1"/>
</dbReference>
<evidence type="ECO:0000256" key="6">
    <source>
        <dbReference type="ARBA" id="ARBA00022525"/>
    </source>
</evidence>
<sequence length="1251" mass="142696">FLAGAAGWNLPTNNRQMANIPGPTVTLQGKGQVGAEPPALRMKVGVGADVCHSFRSISPSLLGAKNYGEKKSSQLSFLPWSAVRSEGTHGICLSYLESRAPVAMHTWEREHTLVHLTGPSSRLERTLRAIRDPVCWPHRYPPKKLTEMDRKHKDMVIALKLSHRPPGMPQYKDVGNVRLVSKAKCTVVGGTQRRNLLAVVMLKLSYWGLEKEALIATCSREGGAQYPVDWYYSETNRSVTVQKTNRVFAAGKHLKFLPSEVNDTGTYTCIVRRPNANKTGYVNITIYKKPPDCNIPDDLLYSTVIGSKKNSRISCPTISNFNWTGPVEWFKNCKALRGPRYHAYKTHLVIDNVTSKDAGDYTCKFIHNENGASYSVTASRSFVFTEAESSSRFPVIIAPPKNETQEVEIGRTVNITCFACFGNGVQHVMTVTWQINARNVGYSEARIQQKQEQNQSNTPTCISTVLRITEVKEEDLSLKYDCVAQNLHGVRRHSIRLRRKNPIGHQNIYMLTGFSMLLMLINILVVLLKLFWIDVILFWRDIISPYKTRNDGKIYDAYVIYPREENSCPKGTSSVEYFVHQILPDVLENKYGYNLCIYGRDLLPGEDIATAVESNIRKSRRHIFILTTRIKHSQEFAYEQEIALHSALIKNDSKVILIEMEDLSGLQLEELQESLKHLLQVQGTIKWKEEYITNRSSLNSKFWKQVRYHMPMPNKLSLKTPNLIPLKTCIKRKNVTAVEGEPFYLKYCPFNQTNETTTIKWYKRDFHGSIELNSSSSPRIVPRGYILEFWPVELGDSGSYTLQGSSVTHSWNLKVIRRSEESCFTQKLVTSIIPVEVDKLLEVKCEHDYYKNVTKQTVVYKNCKKIEDNEGPHIKKNAAFEDQGYYTCIHFVDHNGKLFNVTKTFNVTIVGGHSVISPALHGPNPDYVKVELGEQVRLNCSASLNKQDRIYWLFENKNAHEENASVIQYVYVVISSCYVKKDKEGKWQASTILVIENINEKNLNASYNCCISSKVRPATKVFILLKKDAVDIPRHVFTGGMITAVLASVAVVCLLIVGVIYRVDVALFYRHFMRRDETLTDGKTYDAFVSYLKECQPENGEAHTFAVEILPRVLENHFGYKLCIFERDVMPGRAIVDEVHSLIEKSRRLIIVLSRSYMSNEVRYELESGLHEALVERKIKIILIKCTSFSDVTFLPQSLELLKSHRVLKWKADQSLSYNSRFWKDLLYLMPAKVVKPCRDESEFLPVLSQS</sequence>
<evidence type="ECO:0000256" key="12">
    <source>
        <dbReference type="ARBA" id="ARBA00022989"/>
    </source>
</evidence>
<evidence type="ECO:0000256" key="17">
    <source>
        <dbReference type="ARBA" id="ARBA00023180"/>
    </source>
</evidence>
<feature type="transmembrane region" description="Helical" evidence="22">
    <location>
        <begin position="1036"/>
        <end position="1061"/>
    </location>
</feature>
<keyword evidence="16 25" id="KW-0675">Receptor</keyword>
<dbReference type="OrthoDB" id="6132459at2759"/>
<dbReference type="FunFam" id="2.60.40.10:FF:001543">
    <property type="entry name" value="Interleukin 18 receptor 1"/>
    <property type="match status" value="1"/>
</dbReference>
<dbReference type="InterPro" id="IPR035897">
    <property type="entry name" value="Toll_tir_struct_dom_sf"/>
</dbReference>
<protein>
    <recommendedName>
        <fullName evidence="21">Interleukin-1 receptor-like 1</fullName>
    </recommendedName>
</protein>
<keyword evidence="13" id="KW-0520">NAD</keyword>
<evidence type="ECO:0000256" key="10">
    <source>
        <dbReference type="ARBA" id="ARBA00022801"/>
    </source>
</evidence>
<evidence type="ECO:0000256" key="3">
    <source>
        <dbReference type="ARBA" id="ARBA00009752"/>
    </source>
</evidence>
<organism evidence="25 26">
    <name type="scientific">Galemys pyrenaicus</name>
    <name type="common">Iberian desman</name>
    <name type="synonym">Pyrenean desman</name>
    <dbReference type="NCBI Taxonomy" id="202257"/>
    <lineage>
        <taxon>Eukaryota</taxon>
        <taxon>Metazoa</taxon>
        <taxon>Chordata</taxon>
        <taxon>Craniata</taxon>
        <taxon>Vertebrata</taxon>
        <taxon>Euteleostomi</taxon>
        <taxon>Mammalia</taxon>
        <taxon>Eutheria</taxon>
        <taxon>Laurasiatheria</taxon>
        <taxon>Eulipotyphla</taxon>
        <taxon>Talpidae</taxon>
        <taxon>Galemys</taxon>
    </lineage>
</organism>
<evidence type="ECO:0000256" key="14">
    <source>
        <dbReference type="ARBA" id="ARBA00023136"/>
    </source>
</evidence>
<evidence type="ECO:0000256" key="18">
    <source>
        <dbReference type="ARBA" id="ARBA00023319"/>
    </source>
</evidence>
<dbReference type="SMART" id="SM00255">
    <property type="entry name" value="TIR"/>
    <property type="match status" value="2"/>
</dbReference>
<evidence type="ECO:0000256" key="4">
    <source>
        <dbReference type="ARBA" id="ARBA00022475"/>
    </source>
</evidence>
<keyword evidence="9" id="KW-0677">Repeat</keyword>
<feature type="domain" description="Ig-like" evidence="24">
    <location>
        <begin position="210"/>
        <end position="285"/>
    </location>
</feature>
<evidence type="ECO:0000256" key="20">
    <source>
        <dbReference type="ARBA" id="ARBA00053718"/>
    </source>
</evidence>
<evidence type="ECO:0000256" key="13">
    <source>
        <dbReference type="ARBA" id="ARBA00023027"/>
    </source>
</evidence>
<dbReference type="PROSITE" id="PS50104">
    <property type="entry name" value="TIR"/>
    <property type="match status" value="2"/>
</dbReference>
<keyword evidence="17" id="KW-0325">Glycoprotein</keyword>
<evidence type="ECO:0000256" key="19">
    <source>
        <dbReference type="ARBA" id="ARBA00053357"/>
    </source>
</evidence>
<keyword evidence="15" id="KW-1015">Disulfide bond</keyword>
<feature type="domain" description="Ig-like" evidence="24">
    <location>
        <begin position="918"/>
        <end position="1019"/>
    </location>
</feature>
<dbReference type="FunFam" id="2.60.40.10:FF:001441">
    <property type="entry name" value="Interleukin-18 receptor 1"/>
    <property type="match status" value="1"/>
</dbReference>
<keyword evidence="6" id="KW-0964">Secreted</keyword>
<dbReference type="AlphaFoldDB" id="A0A8J5ZTM6"/>
<keyword evidence="10" id="KW-0378">Hydrolase</keyword>
<comment type="similarity">
    <text evidence="3">Belongs to the interleukin-1 receptor family.</text>
</comment>
<accession>A0A8J5ZTM6</accession>
<dbReference type="FunFam" id="2.60.40.10:FF:000284">
    <property type="entry name" value="interleukin-1 receptor accessory protein-like 1"/>
    <property type="match status" value="1"/>
</dbReference>
<dbReference type="CDD" id="cd05757">
    <property type="entry name" value="Ig2_IL1R-like"/>
    <property type="match status" value="1"/>
</dbReference>
<reference evidence="25" key="1">
    <citation type="journal article" date="2021" name="Evol. Appl.">
        <title>The genome of the Pyrenean desman and the effects of bottlenecks and inbreeding on the genomic landscape of an endangered species.</title>
        <authorList>
            <person name="Escoda L."/>
            <person name="Castresana J."/>
        </authorList>
    </citation>
    <scope>NUCLEOTIDE SEQUENCE</scope>
    <source>
        <strain evidence="25">IBE-C5619</strain>
    </source>
</reference>
<evidence type="ECO:0000256" key="16">
    <source>
        <dbReference type="ARBA" id="ARBA00023170"/>
    </source>
</evidence>
<feature type="domain" description="Ig-like" evidence="24">
    <location>
        <begin position="296"/>
        <end position="379"/>
    </location>
</feature>
<dbReference type="PRINTS" id="PR01536">
    <property type="entry name" value="INTRLKN1R12F"/>
</dbReference>
<dbReference type="FunFam" id="3.40.50.10140:FF:000002">
    <property type="entry name" value="Interleukin 1 receptor accessory protein"/>
    <property type="match status" value="2"/>
</dbReference>
<keyword evidence="18" id="KW-0393">Immunoglobulin domain</keyword>
<dbReference type="Pfam" id="PF01582">
    <property type="entry name" value="TIR"/>
    <property type="match status" value="2"/>
</dbReference>
<evidence type="ECO:0000313" key="26">
    <source>
        <dbReference type="Proteomes" id="UP000700334"/>
    </source>
</evidence>
<dbReference type="PRINTS" id="PR01537">
    <property type="entry name" value="INTRLKN1R1F"/>
</dbReference>
<comment type="caution">
    <text evidence="25">The sequence shown here is derived from an EMBL/GenBank/DDBJ whole genome shotgun (WGS) entry which is preliminary data.</text>
</comment>
<comment type="function">
    <text evidence="20">Receptor for interleukin-33 (IL-33) which plays crucial roles in innate and adaptive immunity, contributing to tissue homeostasis and responses to environmental stresses together with coreceptor IL1RAP. Its stimulation recruits MYD88, IRAK1, IRAK4, and TRAF6, followed by phosphorylation of MAPK3/ERK1 and/or MAPK1/ERK2, MAPK14, and MAPK8. Possibly involved in helper T-cell function. Upon tissue injury, induces UCP2-dependent mitochondrial rewiring that attenuates the generation of reactive oxygen species and preserves the integrity of Krebs cycle required for persistent production of itaconate and subsequent GATA3-dependent differentiation of inflammation-resolving alternatively activated macrophages.</text>
</comment>
<dbReference type="EMBL" id="JAGFMF010012281">
    <property type="protein sequence ID" value="KAG8504850.1"/>
    <property type="molecule type" value="Genomic_DNA"/>
</dbReference>
<dbReference type="Pfam" id="PF13927">
    <property type="entry name" value="Ig_3"/>
    <property type="match status" value="1"/>
</dbReference>
<dbReference type="InterPro" id="IPR007110">
    <property type="entry name" value="Ig-like_dom"/>
</dbReference>
<dbReference type="GO" id="GO:0005886">
    <property type="term" value="C:plasma membrane"/>
    <property type="evidence" value="ECO:0007669"/>
    <property type="project" value="UniProtKB-SubCell"/>
</dbReference>
<dbReference type="GO" id="GO:0002113">
    <property type="term" value="F:interleukin-33 binding"/>
    <property type="evidence" value="ECO:0007669"/>
    <property type="project" value="TreeGrafter"/>
</dbReference>
<dbReference type="Gene3D" id="3.40.50.10140">
    <property type="entry name" value="Toll/interleukin-1 receptor homology (TIR) domain"/>
    <property type="match status" value="2"/>
</dbReference>
<dbReference type="InterPro" id="IPR003599">
    <property type="entry name" value="Ig_sub"/>
</dbReference>